<evidence type="ECO:0000313" key="2">
    <source>
        <dbReference type="EMBL" id="GMM32683.1"/>
    </source>
</evidence>
<keyword evidence="3" id="KW-1185">Reference proteome</keyword>
<evidence type="ECO:0000313" key="3">
    <source>
        <dbReference type="Proteomes" id="UP001360560"/>
    </source>
</evidence>
<feature type="compositionally biased region" description="Acidic residues" evidence="1">
    <location>
        <begin position="205"/>
        <end position="229"/>
    </location>
</feature>
<evidence type="ECO:0000256" key="1">
    <source>
        <dbReference type="SAM" id="MobiDB-lite"/>
    </source>
</evidence>
<comment type="caution">
    <text evidence="2">The sequence shown here is derived from an EMBL/GenBank/DDBJ whole genome shotgun (WGS) entry which is preliminary data.</text>
</comment>
<dbReference type="AlphaFoldDB" id="A0AAV5QER3"/>
<proteinExistence type="predicted"/>
<evidence type="ECO:0008006" key="4">
    <source>
        <dbReference type="Google" id="ProtNLM"/>
    </source>
</evidence>
<accession>A0AAV5QER3</accession>
<dbReference type="RefSeq" id="XP_064849683.1">
    <property type="nucleotide sequence ID" value="XM_064993611.1"/>
</dbReference>
<name>A0AAV5QER3_9ASCO</name>
<dbReference type="Proteomes" id="UP001360560">
    <property type="component" value="Unassembled WGS sequence"/>
</dbReference>
<organism evidence="2 3">
    <name type="scientific">Saccharomycopsis crataegensis</name>
    <dbReference type="NCBI Taxonomy" id="43959"/>
    <lineage>
        <taxon>Eukaryota</taxon>
        <taxon>Fungi</taxon>
        <taxon>Dikarya</taxon>
        <taxon>Ascomycota</taxon>
        <taxon>Saccharomycotina</taxon>
        <taxon>Saccharomycetes</taxon>
        <taxon>Saccharomycopsidaceae</taxon>
        <taxon>Saccharomycopsis</taxon>
    </lineage>
</organism>
<feature type="region of interest" description="Disordered" evidence="1">
    <location>
        <begin position="178"/>
        <end position="253"/>
    </location>
</feature>
<gene>
    <name evidence="2" type="ORF">DASC09_000080</name>
</gene>
<feature type="compositionally biased region" description="Polar residues" evidence="1">
    <location>
        <begin position="193"/>
        <end position="204"/>
    </location>
</feature>
<dbReference type="GeneID" id="90070662"/>
<dbReference type="EMBL" id="BTFZ01000001">
    <property type="protein sequence ID" value="GMM32683.1"/>
    <property type="molecule type" value="Genomic_DNA"/>
</dbReference>
<reference evidence="2 3" key="1">
    <citation type="journal article" date="2023" name="Elife">
        <title>Identification of key yeast species and microbe-microbe interactions impacting larval growth of Drosophila in the wild.</title>
        <authorList>
            <person name="Mure A."/>
            <person name="Sugiura Y."/>
            <person name="Maeda R."/>
            <person name="Honda K."/>
            <person name="Sakurai N."/>
            <person name="Takahashi Y."/>
            <person name="Watada M."/>
            <person name="Katoh T."/>
            <person name="Gotoh A."/>
            <person name="Gotoh Y."/>
            <person name="Taniguchi I."/>
            <person name="Nakamura K."/>
            <person name="Hayashi T."/>
            <person name="Katayama T."/>
            <person name="Uemura T."/>
            <person name="Hattori Y."/>
        </authorList>
    </citation>
    <scope>NUCLEOTIDE SEQUENCE [LARGE SCALE GENOMIC DNA]</scope>
    <source>
        <strain evidence="2 3">SC-9</strain>
    </source>
</reference>
<protein>
    <recommendedName>
        <fullName evidence="4">Rrn9 domain-containing protein</fullName>
    </recommendedName>
</protein>
<sequence>MQLPTEGELSDIQDIIRNIEEDFRSDLTTHLYSAYLMKLNNKFEHPKKEYTSWPLPFQFIPDPKSTSIYIDENNPFKMQRIASRATGTENNNEDDDVWIDRKRPKFDRRFRRFMTIKYLSQFGNPEQVRRYTKILANLRELNNRVPENLESNKMKYANGQRILPDDRSENIENMVQFYDNSTSKLSDTEPVGFSNSGDMENQQDVSDEEDEEGDNEEEDDEEEDDEAFDYSDISSEGEKEGTECGLEFEDGSSPHANLKIELNGLFQRLIYSKISSHSEKLQNQGELSKPLEALVEPPPNLSEPHMKTLFHRLDVLLQHILLQRKQLWPKGSERFFGRRTKPMNWADILTFSCLANDDGNIAYRKMYRRNHELFVQAPRNYIHPKHQAFTENHYAFKDCGTPNEERLHKRRKFEDTRASLARGLLEHSNLRPPCFMARIQRRMKSCRLMIDPIILKDSNIKKTFQHIRPRKNNGIAKKNKPLEASRIHNGISNAKDRNVKAHDYSRDIETEEKLQGKVEERVEVGDDERDYNTAQVVIKKEEDKKAVI</sequence>